<dbReference type="Gene3D" id="3.20.20.140">
    <property type="entry name" value="Metal-dependent hydrolases"/>
    <property type="match status" value="1"/>
</dbReference>
<evidence type="ECO:0000313" key="3">
    <source>
        <dbReference type="EMBL" id="ACV08368.1"/>
    </source>
</evidence>
<dbReference type="KEGG" id="jde:Jden_0704"/>
<name>C7R1Q0_JONDD</name>
<dbReference type="PANTHER" id="PTHR42924">
    <property type="entry name" value="EXONUCLEASE"/>
    <property type="match status" value="1"/>
</dbReference>
<dbReference type="GO" id="GO:0035312">
    <property type="term" value="F:5'-3' DNA exonuclease activity"/>
    <property type="evidence" value="ECO:0007669"/>
    <property type="project" value="TreeGrafter"/>
</dbReference>
<evidence type="ECO:0000256" key="1">
    <source>
        <dbReference type="SAM" id="MobiDB-lite"/>
    </source>
</evidence>
<dbReference type="InterPro" id="IPR004013">
    <property type="entry name" value="PHP_dom"/>
</dbReference>
<gene>
    <name evidence="3" type="ordered locus">Jden_0704</name>
</gene>
<keyword evidence="4" id="KW-1185">Reference proteome</keyword>
<dbReference type="CDD" id="cd07438">
    <property type="entry name" value="PHP_HisPPase_AMP"/>
    <property type="match status" value="1"/>
</dbReference>
<evidence type="ECO:0000313" key="4">
    <source>
        <dbReference type="Proteomes" id="UP000000628"/>
    </source>
</evidence>
<protein>
    <submittedName>
        <fullName evidence="3">PHP domain protein</fullName>
    </submittedName>
</protein>
<dbReference type="AlphaFoldDB" id="C7R1Q0"/>
<dbReference type="EMBL" id="CP001706">
    <property type="protein sequence ID" value="ACV08368.1"/>
    <property type="molecule type" value="Genomic_DNA"/>
</dbReference>
<dbReference type="Gene3D" id="1.10.150.650">
    <property type="match status" value="1"/>
</dbReference>
<dbReference type="Proteomes" id="UP000000628">
    <property type="component" value="Chromosome"/>
</dbReference>
<sequence>MRIDLHTHSHVSDGTDSPEQVMRDAHSAGLDVVALTDHDSTLGWEAAARQARDLGLIFVPGCEISAKYHGISVHILAYLHDPTHERIRAHETRVVTARRDRARLMVERLAEDFPITWDVVLDQTQPGTTVGRPHIADALVAVGVVPHRSAAFDTLLTTSSPYYVHHYAPDVIEAVEMIAQAGGVSVFAHPGASARGEVVGDHTINGMIDAGLDGLEIHHRDNPPHQRERLTEIARRRGVLITGSSDYHGDGKPNRLGENTTTQTVFAQIEERGMGAVVRP</sequence>
<dbReference type="GO" id="GO:0004534">
    <property type="term" value="F:5'-3' RNA exonuclease activity"/>
    <property type="evidence" value="ECO:0007669"/>
    <property type="project" value="TreeGrafter"/>
</dbReference>
<feature type="compositionally biased region" description="Basic and acidic residues" evidence="1">
    <location>
        <begin position="1"/>
        <end position="13"/>
    </location>
</feature>
<dbReference type="SMART" id="SM00481">
    <property type="entry name" value="POLIIIAc"/>
    <property type="match status" value="1"/>
</dbReference>
<dbReference type="RefSeq" id="WP_015770996.1">
    <property type="nucleotide sequence ID" value="NC_013174.1"/>
</dbReference>
<dbReference type="eggNOG" id="COG0613">
    <property type="taxonomic scope" value="Bacteria"/>
</dbReference>
<reference evidence="3 4" key="1">
    <citation type="journal article" date="2009" name="Stand. Genomic Sci.">
        <title>Complete genome sequence of Jonesia denitrificans type strain (Prevot 55134).</title>
        <authorList>
            <person name="Pukall R."/>
            <person name="Gehrich-Schroter G."/>
            <person name="Lapidus A."/>
            <person name="Nolan M."/>
            <person name="Glavina Del Rio T."/>
            <person name="Lucas S."/>
            <person name="Chen F."/>
            <person name="Tice H."/>
            <person name="Pitluck S."/>
            <person name="Cheng J.F."/>
            <person name="Copeland A."/>
            <person name="Saunders E."/>
            <person name="Brettin T."/>
            <person name="Detter J.C."/>
            <person name="Bruce D."/>
            <person name="Goodwin L."/>
            <person name="Pati A."/>
            <person name="Ivanova N."/>
            <person name="Mavromatis K."/>
            <person name="Ovchinnikova G."/>
            <person name="Chen A."/>
            <person name="Palaniappan K."/>
            <person name="Land M."/>
            <person name="Hauser L."/>
            <person name="Chang Y.J."/>
            <person name="Jeffries C.D."/>
            <person name="Chain P."/>
            <person name="Goker M."/>
            <person name="Bristow J."/>
            <person name="Eisen J.A."/>
            <person name="Markowitz V."/>
            <person name="Hugenholtz P."/>
            <person name="Kyrpides N.C."/>
            <person name="Klenk H.P."/>
            <person name="Han C."/>
        </authorList>
    </citation>
    <scope>NUCLEOTIDE SEQUENCE [LARGE SCALE GENOMIC DNA]</scope>
    <source>
        <strain evidence="4">ATCC 14870 / DSM 20603 / BCRC 15368 / CIP 55.134 / JCM 11481 / NBRC 15587 / NCTC 10816 / Prevot 55134</strain>
    </source>
</reference>
<organism evidence="3 4">
    <name type="scientific">Jonesia denitrificans (strain ATCC 14870 / DSM 20603 / BCRC 15368 / CIP 55.134 / JCM 11481 / NBRC 15587 / NCTC 10816 / Prevot 55134)</name>
    <name type="common">Listeria denitrificans</name>
    <dbReference type="NCBI Taxonomy" id="471856"/>
    <lineage>
        <taxon>Bacteria</taxon>
        <taxon>Bacillati</taxon>
        <taxon>Actinomycetota</taxon>
        <taxon>Actinomycetes</taxon>
        <taxon>Micrococcales</taxon>
        <taxon>Jonesiaceae</taxon>
        <taxon>Jonesia</taxon>
    </lineage>
</organism>
<feature type="region of interest" description="Disordered" evidence="1">
    <location>
        <begin position="1"/>
        <end position="21"/>
    </location>
</feature>
<accession>C7R1Q0</accession>
<dbReference type="InterPro" id="IPR052018">
    <property type="entry name" value="PHP_domain"/>
</dbReference>
<dbReference type="STRING" id="471856.Jden_0704"/>
<dbReference type="InterPro" id="IPR003141">
    <property type="entry name" value="Pol/His_phosphatase_N"/>
</dbReference>
<evidence type="ECO:0000259" key="2">
    <source>
        <dbReference type="SMART" id="SM00481"/>
    </source>
</evidence>
<dbReference type="OrthoDB" id="9804333at2"/>
<feature type="domain" description="Polymerase/histidinol phosphatase N-terminal" evidence="2">
    <location>
        <begin position="3"/>
        <end position="68"/>
    </location>
</feature>
<proteinExistence type="predicted"/>
<dbReference type="SUPFAM" id="SSF89550">
    <property type="entry name" value="PHP domain-like"/>
    <property type="match status" value="1"/>
</dbReference>
<dbReference type="HOGENOM" id="CLU_067347_1_0_11"/>
<dbReference type="Pfam" id="PF02811">
    <property type="entry name" value="PHP"/>
    <property type="match status" value="1"/>
</dbReference>
<dbReference type="InterPro" id="IPR016195">
    <property type="entry name" value="Pol/histidinol_Pase-like"/>
</dbReference>
<dbReference type="PANTHER" id="PTHR42924:SF3">
    <property type="entry name" value="POLYMERASE_HISTIDINOL PHOSPHATASE N-TERMINAL DOMAIN-CONTAINING PROTEIN"/>
    <property type="match status" value="1"/>
</dbReference>